<organism evidence="1 2">
    <name type="scientific">Colletotrichum navitas</name>
    <dbReference type="NCBI Taxonomy" id="681940"/>
    <lineage>
        <taxon>Eukaryota</taxon>
        <taxon>Fungi</taxon>
        <taxon>Dikarya</taxon>
        <taxon>Ascomycota</taxon>
        <taxon>Pezizomycotina</taxon>
        <taxon>Sordariomycetes</taxon>
        <taxon>Hypocreomycetidae</taxon>
        <taxon>Glomerellales</taxon>
        <taxon>Glomerellaceae</taxon>
        <taxon>Colletotrichum</taxon>
        <taxon>Colletotrichum graminicola species complex</taxon>
    </lineage>
</organism>
<feature type="non-terminal residue" evidence="1">
    <location>
        <position position="1"/>
    </location>
</feature>
<protein>
    <submittedName>
        <fullName evidence="1">Uncharacterized protein</fullName>
    </submittedName>
</protein>
<dbReference type="EMBL" id="JAHLJV010000091">
    <property type="protein sequence ID" value="KAK1573474.1"/>
    <property type="molecule type" value="Genomic_DNA"/>
</dbReference>
<dbReference type="AlphaFoldDB" id="A0AAD8PNJ9"/>
<dbReference type="GeneID" id="85439999"/>
<evidence type="ECO:0000313" key="1">
    <source>
        <dbReference type="EMBL" id="KAK1573474.1"/>
    </source>
</evidence>
<comment type="caution">
    <text evidence="1">The sequence shown here is derived from an EMBL/GenBank/DDBJ whole genome shotgun (WGS) entry which is preliminary data.</text>
</comment>
<dbReference type="Proteomes" id="UP001230504">
    <property type="component" value="Unassembled WGS sequence"/>
</dbReference>
<gene>
    <name evidence="1" type="ORF">LY79DRAFT_525671</name>
</gene>
<sequence length="76" mass="8959">QYVCRSTISHLQIPGAHIAFSAGCNRRMWQHIVRNRLDLTTAPWRKWRSVACEMHLVREDGSSWSATWNRVVLRRV</sequence>
<proteinExistence type="predicted"/>
<keyword evidence="2" id="KW-1185">Reference proteome</keyword>
<dbReference type="RefSeq" id="XP_060409091.1">
    <property type="nucleotide sequence ID" value="XM_060555759.1"/>
</dbReference>
<name>A0AAD8PNJ9_9PEZI</name>
<reference evidence="1" key="1">
    <citation type="submission" date="2021-06" db="EMBL/GenBank/DDBJ databases">
        <title>Comparative genomics, transcriptomics and evolutionary studies reveal genomic signatures of adaptation to plant cell wall in hemibiotrophic fungi.</title>
        <authorList>
            <consortium name="DOE Joint Genome Institute"/>
            <person name="Baroncelli R."/>
            <person name="Diaz J.F."/>
            <person name="Benocci T."/>
            <person name="Peng M."/>
            <person name="Battaglia E."/>
            <person name="Haridas S."/>
            <person name="Andreopoulos W."/>
            <person name="Labutti K."/>
            <person name="Pangilinan J."/>
            <person name="Floch G.L."/>
            <person name="Makela M.R."/>
            <person name="Henrissat B."/>
            <person name="Grigoriev I.V."/>
            <person name="Crouch J.A."/>
            <person name="De Vries R.P."/>
            <person name="Sukno S.A."/>
            <person name="Thon M.R."/>
        </authorList>
    </citation>
    <scope>NUCLEOTIDE SEQUENCE</scope>
    <source>
        <strain evidence="1">CBS 125086</strain>
    </source>
</reference>
<accession>A0AAD8PNJ9</accession>
<evidence type="ECO:0000313" key="2">
    <source>
        <dbReference type="Proteomes" id="UP001230504"/>
    </source>
</evidence>